<protein>
    <recommendedName>
        <fullName evidence="1">Zorya protein ZorC EH domain-containing protein</fullName>
    </recommendedName>
</protein>
<evidence type="ECO:0000313" key="2">
    <source>
        <dbReference type="EMBL" id="GGP26844.1"/>
    </source>
</evidence>
<dbReference type="NCBIfam" id="NF041789">
    <property type="entry name" value="anti-phage_ZorC"/>
    <property type="match status" value="1"/>
</dbReference>
<reference evidence="3" key="1">
    <citation type="journal article" date="2019" name="Int. J. Syst. Evol. Microbiol.">
        <title>The Global Catalogue of Microorganisms (GCM) 10K type strain sequencing project: providing services to taxonomists for standard genome sequencing and annotation.</title>
        <authorList>
            <consortium name="The Broad Institute Genomics Platform"/>
            <consortium name="The Broad Institute Genome Sequencing Center for Infectious Disease"/>
            <person name="Wu L."/>
            <person name="Ma J."/>
        </authorList>
    </citation>
    <scope>NUCLEOTIDE SEQUENCE [LARGE SCALE GENOMIC DNA]</scope>
    <source>
        <strain evidence="3">CGMCC 1.8860</strain>
    </source>
</reference>
<dbReference type="InterPro" id="IPR049659">
    <property type="entry name" value="ZorC-like_t1"/>
</dbReference>
<dbReference type="Pfam" id="PF15611">
    <property type="entry name" value="EH_Signature"/>
    <property type="match status" value="1"/>
</dbReference>
<dbReference type="Proteomes" id="UP000621859">
    <property type="component" value="Unassembled WGS sequence"/>
</dbReference>
<keyword evidence="3" id="KW-1185">Reference proteome</keyword>
<organism evidence="2 3">
    <name type="scientific">Silvimonas amylolytica</name>
    <dbReference type="NCBI Taxonomy" id="449663"/>
    <lineage>
        <taxon>Bacteria</taxon>
        <taxon>Pseudomonadati</taxon>
        <taxon>Pseudomonadota</taxon>
        <taxon>Betaproteobacteria</taxon>
        <taxon>Neisseriales</taxon>
        <taxon>Chitinibacteraceae</taxon>
        <taxon>Silvimonas</taxon>
    </lineage>
</organism>
<proteinExistence type="predicted"/>
<evidence type="ECO:0000259" key="1">
    <source>
        <dbReference type="Pfam" id="PF15611"/>
    </source>
</evidence>
<feature type="domain" description="Zorya protein ZorC EH" evidence="1">
    <location>
        <begin position="35"/>
        <end position="449"/>
    </location>
</feature>
<dbReference type="InterPro" id="IPR028943">
    <property type="entry name" value="ZorC_EH_Signature_dom"/>
</dbReference>
<accession>A0ABQ2PNK9</accession>
<dbReference type="RefSeq" id="WP_188694583.1">
    <property type="nucleotide sequence ID" value="NZ_BMLY01000004.1"/>
</dbReference>
<gene>
    <name evidence="2" type="ORF">GCM10010971_26630</name>
</gene>
<dbReference type="EMBL" id="BMLY01000004">
    <property type="protein sequence ID" value="GGP26844.1"/>
    <property type="molecule type" value="Genomic_DNA"/>
</dbReference>
<comment type="caution">
    <text evidence="2">The sequence shown here is derived from an EMBL/GenBank/DDBJ whole genome shotgun (WGS) entry which is preliminary data.</text>
</comment>
<name>A0ABQ2PNK9_9NEIS</name>
<sequence length="579" mass="66304">MTSALELLSQRMSQATNFFTHAVDNRSNSGAFVRLAATANRLATQFDQGKERQPAAELRRDAIRRLRAGSSELTRRDWKLISWGISESFDDQPSVLEDPHVFHKVDQYVEAQIQNSTLTRNAWFGLTYSYFAYPGDSPENNPCWQQLRQQLSRGFLGLRHQQKREHRWLAVISQHLDLFGDNPGYQLADITFDQPLQEGAAPQDYLPVPENSWLWQRVIHRQLSRLFEIDDNFFEQRIDQIVALMTQHKRFSDDILAAILSRYAHSAKRDIAHPDLKEKSIEAWGSPQIKSTKNRWTVHVDDDVCKMVLRWFAKDDLEHFFKLLQGESGVDQARLDFWLRYVDQMNFTKIVMGQDAASDRSPDFVEFREKNKLRSSQLTSGPRENNAFIMQIAGCYFVEFSGTGNACYVYPLSGVPFNPDSRHFRLDELKDQLAATDRLLHMSNWQQKADVVLSRLGIAPNGAVTSPAPISPSVWSKWTPKNAATIAASPTARIKPVVASTKEAPKSSIPTNEKQKLIAKAIEAALFMIECQPEQIKTQDYRESGGAFWVITFDETTELAKQLRRLGFRFVPSRGFWIN</sequence>
<evidence type="ECO:0000313" key="3">
    <source>
        <dbReference type="Proteomes" id="UP000621859"/>
    </source>
</evidence>